<organism evidence="2 3">
    <name type="scientific">Tanacetum coccineum</name>
    <dbReference type="NCBI Taxonomy" id="301880"/>
    <lineage>
        <taxon>Eukaryota</taxon>
        <taxon>Viridiplantae</taxon>
        <taxon>Streptophyta</taxon>
        <taxon>Embryophyta</taxon>
        <taxon>Tracheophyta</taxon>
        <taxon>Spermatophyta</taxon>
        <taxon>Magnoliopsida</taxon>
        <taxon>eudicotyledons</taxon>
        <taxon>Gunneridae</taxon>
        <taxon>Pentapetalae</taxon>
        <taxon>asterids</taxon>
        <taxon>campanulids</taxon>
        <taxon>Asterales</taxon>
        <taxon>Asteraceae</taxon>
        <taxon>Asteroideae</taxon>
        <taxon>Anthemideae</taxon>
        <taxon>Anthemidinae</taxon>
        <taxon>Tanacetum</taxon>
    </lineage>
</organism>
<sequence>MVDQLKLDEDPLGFLVDQNWYRGMVGSLMYLIASSPDLVFAVYMCARYQAKPTKKHLEAIKRVFRYLRGIINWGLWYLKDTSMVLTTYADADHAEILLLSAATMSNTLDKMAEDNVLAPAPTRSNEQILPFNAWLPITPVDSAYPFESPPAGEQVMGFMNELGYPEEIHFVSRMHVNNLYQAWRAILSLINQCLTGKTFGSDKPRHPVLQMLWGIVTRSNVDYAALLWEEHNIHRRPVSPVHVTGNDFLLGNLKFVPKGENDEVFGKPIPQELITEAIQKSLYYQQYLEMAARKPTTKEGGKKKTTSKADKPKKHVPVKQSKPVKENTSKPSPSKKVWKGKVMKVCKGKTYEHLIDEEEEVQHATEPQMEDDEYDLQRGIQMSLESFQAPVSRVAIREPASGVTQRLLVVEGKGKGIAIDEQAVQSLLELQRPKKKSITDQYIFQRRTSVTQDASTGPSAQPRDDTSANVVCDTSSPADAETDVSNTVALEERTVKLDEGQTGSDPGKTHESRPLPEHELMEEDQARSKPVQSHVALAGPNPEPMHEDFIATIYPKFHESLKLTTEEHVLIENPPSSSRTLTSIKILEENFTFASSSVPPLSTPVIDLSLPKPVSPPVQEPVITVITVTTTTTLSVPPPPQQQSTTDPELATHVSALEKICANFEKKHKLQDKTTQALSSRVFTLENHDLIRRLTNTLMRPLKKLFTMLSKLQFVNTLDIYHAALYEALELSMDSENREEFIEATAKYRKRRCDDQDPPQTPPKDSDQSKKKGHDIDASASKQPPVHKSSAWKTFDTREAPFGSFKQMYASLSE</sequence>
<dbReference type="EMBL" id="BQNB010020116">
    <property type="protein sequence ID" value="GJT92514.1"/>
    <property type="molecule type" value="Genomic_DNA"/>
</dbReference>
<dbReference type="Proteomes" id="UP001151760">
    <property type="component" value="Unassembled WGS sequence"/>
</dbReference>
<gene>
    <name evidence="2" type="ORF">Tco_1081359</name>
</gene>
<feature type="region of interest" description="Disordered" evidence="1">
    <location>
        <begin position="449"/>
        <end position="543"/>
    </location>
</feature>
<feature type="region of interest" description="Disordered" evidence="1">
    <location>
        <begin position="294"/>
        <end position="337"/>
    </location>
</feature>
<reference evidence="2" key="1">
    <citation type="journal article" date="2022" name="Int. J. Mol. Sci.">
        <title>Draft Genome of Tanacetum Coccineum: Genomic Comparison of Closely Related Tanacetum-Family Plants.</title>
        <authorList>
            <person name="Yamashiro T."/>
            <person name="Shiraishi A."/>
            <person name="Nakayama K."/>
            <person name="Satake H."/>
        </authorList>
    </citation>
    <scope>NUCLEOTIDE SEQUENCE</scope>
</reference>
<feature type="compositionally biased region" description="Basic and acidic residues" evidence="1">
    <location>
        <begin position="764"/>
        <end position="777"/>
    </location>
</feature>
<keyword evidence="3" id="KW-1185">Reference proteome</keyword>
<feature type="compositionally biased region" description="Polar residues" evidence="1">
    <location>
        <begin position="449"/>
        <end position="459"/>
    </location>
</feature>
<proteinExistence type="predicted"/>
<feature type="compositionally biased region" description="Basic and acidic residues" evidence="1">
    <location>
        <begin position="296"/>
        <end position="310"/>
    </location>
</feature>
<protein>
    <submittedName>
        <fullName evidence="2">Uncharacterized protein</fullName>
    </submittedName>
</protein>
<accession>A0ABQ5HXI0</accession>
<comment type="caution">
    <text evidence="2">The sequence shown here is derived from an EMBL/GenBank/DDBJ whole genome shotgun (WGS) entry which is preliminary data.</text>
</comment>
<evidence type="ECO:0000313" key="3">
    <source>
        <dbReference type="Proteomes" id="UP001151760"/>
    </source>
</evidence>
<feature type="compositionally biased region" description="Basic and acidic residues" evidence="1">
    <location>
        <begin position="490"/>
        <end position="499"/>
    </location>
</feature>
<dbReference type="PANTHER" id="PTHR11439:SF483">
    <property type="entry name" value="PEPTIDE SYNTHASE GLIP-LIKE, PUTATIVE (AFU_ORTHOLOGUE AFUA_3G12920)-RELATED"/>
    <property type="match status" value="1"/>
</dbReference>
<dbReference type="PANTHER" id="PTHR11439">
    <property type="entry name" value="GAG-POL-RELATED RETROTRANSPOSON"/>
    <property type="match status" value="1"/>
</dbReference>
<feature type="region of interest" description="Disordered" evidence="1">
    <location>
        <begin position="749"/>
        <end position="794"/>
    </location>
</feature>
<reference evidence="2" key="2">
    <citation type="submission" date="2022-01" db="EMBL/GenBank/DDBJ databases">
        <authorList>
            <person name="Yamashiro T."/>
            <person name="Shiraishi A."/>
            <person name="Satake H."/>
            <person name="Nakayama K."/>
        </authorList>
    </citation>
    <scope>NUCLEOTIDE SEQUENCE</scope>
</reference>
<feature type="compositionally biased region" description="Polar residues" evidence="1">
    <location>
        <begin position="467"/>
        <end position="488"/>
    </location>
</feature>
<feature type="compositionally biased region" description="Basic and acidic residues" evidence="1">
    <location>
        <begin position="507"/>
        <end position="527"/>
    </location>
</feature>
<evidence type="ECO:0000313" key="2">
    <source>
        <dbReference type="EMBL" id="GJT92514.1"/>
    </source>
</evidence>
<evidence type="ECO:0000256" key="1">
    <source>
        <dbReference type="SAM" id="MobiDB-lite"/>
    </source>
</evidence>
<name>A0ABQ5HXI0_9ASTR</name>